<feature type="transmembrane region" description="Helical" evidence="2">
    <location>
        <begin position="381"/>
        <end position="402"/>
    </location>
</feature>
<feature type="compositionally biased region" description="Low complexity" evidence="1">
    <location>
        <begin position="23"/>
        <end position="53"/>
    </location>
</feature>
<feature type="transmembrane region" description="Helical" evidence="2">
    <location>
        <begin position="86"/>
        <end position="105"/>
    </location>
</feature>
<feature type="region of interest" description="Disordered" evidence="1">
    <location>
        <begin position="1"/>
        <end position="73"/>
    </location>
</feature>
<gene>
    <name evidence="3" type="ORF">ACFQLX_10585</name>
</gene>
<feature type="transmembrane region" description="Helical" evidence="2">
    <location>
        <begin position="422"/>
        <end position="442"/>
    </location>
</feature>
<dbReference type="Proteomes" id="UP001596413">
    <property type="component" value="Unassembled WGS sequence"/>
</dbReference>
<keyword evidence="2" id="KW-0472">Membrane</keyword>
<evidence type="ECO:0000256" key="2">
    <source>
        <dbReference type="SAM" id="Phobius"/>
    </source>
</evidence>
<protein>
    <submittedName>
        <fullName evidence="3">DUF4173 domain-containing protein</fullName>
    </submittedName>
</protein>
<feature type="transmembrane region" description="Helical" evidence="2">
    <location>
        <begin position="111"/>
        <end position="131"/>
    </location>
</feature>
<feature type="transmembrane region" description="Helical" evidence="2">
    <location>
        <begin position="183"/>
        <end position="205"/>
    </location>
</feature>
<dbReference type="Pfam" id="PF13687">
    <property type="entry name" value="DUF4153"/>
    <property type="match status" value="1"/>
</dbReference>
<accession>A0ABW2GGV6</accession>
<dbReference type="EMBL" id="JBHSZO010000013">
    <property type="protein sequence ID" value="MFC7218610.1"/>
    <property type="molecule type" value="Genomic_DNA"/>
</dbReference>
<keyword evidence="2" id="KW-1133">Transmembrane helix</keyword>
<organism evidence="3 4">
    <name type="scientific">Streptomyces polyrhachis</name>
    <dbReference type="NCBI Taxonomy" id="1282885"/>
    <lineage>
        <taxon>Bacteria</taxon>
        <taxon>Bacillati</taxon>
        <taxon>Actinomycetota</taxon>
        <taxon>Actinomycetes</taxon>
        <taxon>Kitasatosporales</taxon>
        <taxon>Streptomycetaceae</taxon>
        <taxon>Streptomyces</taxon>
    </lineage>
</organism>
<comment type="caution">
    <text evidence="3">The sequence shown here is derived from an EMBL/GenBank/DDBJ whole genome shotgun (WGS) entry which is preliminary data.</text>
</comment>
<feature type="transmembrane region" description="Helical" evidence="2">
    <location>
        <begin position="226"/>
        <end position="247"/>
    </location>
</feature>
<feature type="transmembrane region" description="Helical" evidence="2">
    <location>
        <begin position="138"/>
        <end position="156"/>
    </location>
</feature>
<proteinExistence type="predicted"/>
<evidence type="ECO:0000256" key="1">
    <source>
        <dbReference type="SAM" id="MobiDB-lite"/>
    </source>
</evidence>
<feature type="transmembrane region" description="Helical" evidence="2">
    <location>
        <begin position="350"/>
        <end position="369"/>
    </location>
</feature>
<evidence type="ECO:0000313" key="4">
    <source>
        <dbReference type="Proteomes" id="UP001596413"/>
    </source>
</evidence>
<keyword evidence="4" id="KW-1185">Reference proteome</keyword>
<sequence>MSGTSKPQPGDAAPSEAAPPAPARAGAASSGAVPGAAQAARPFAPPRAGIPGPTVQPPWQPGGASPYAPGDPEWLKAVRPGRAQPLRVATLAAVLLTGVLAALLLADGVGVNLLIVALPAAFGAYVAARAARRTARPWALLWAAGGLGLLAVPLLRESLWPVSLAMLAALAAGTCALVGGRSWYAVLLGPVGLLGTLPAAVGWLVEGVRQRLAHSRRRWGFLLRTGGVAVALLVVFGALFASADAAFADLLGALVPEVTVGGSPWRFLLFLGGALGALAAARTAAAPLRWDRIPAKPGRARGRTEWALPLLALNALFAVFISVQLVVLFGGYDTVLRETGMTYAQYARQGFWQLLWVTLLVLVVVALALRWAPRSGPRDRVLVRGVLGTLCALTLVVVASALRRMDLYVDAYGLTRLRISVFSMEVWLGLVIVMIMVAGVLGARWLPRVVAGSAAAAVLVFGLVNPDALIAERNIRLSERGIDTDYLSTLSADAVPALDRLAEPYRSCALRDIAQELDEDTPWYATSLAERRAREILDRRPVSYSVECGGATGRTNDW</sequence>
<evidence type="ECO:0000313" key="3">
    <source>
        <dbReference type="EMBL" id="MFC7218610.1"/>
    </source>
</evidence>
<feature type="transmembrane region" description="Helical" evidence="2">
    <location>
        <begin position="267"/>
        <end position="285"/>
    </location>
</feature>
<feature type="transmembrane region" description="Helical" evidence="2">
    <location>
        <begin position="306"/>
        <end position="330"/>
    </location>
</feature>
<dbReference type="InterPro" id="IPR025291">
    <property type="entry name" value="DUF4153"/>
</dbReference>
<keyword evidence="2" id="KW-0812">Transmembrane</keyword>
<feature type="transmembrane region" description="Helical" evidence="2">
    <location>
        <begin position="449"/>
        <end position="470"/>
    </location>
</feature>
<name>A0ABW2GGV6_9ACTN</name>
<reference evidence="4" key="1">
    <citation type="journal article" date="2019" name="Int. J. Syst. Evol. Microbiol.">
        <title>The Global Catalogue of Microorganisms (GCM) 10K type strain sequencing project: providing services to taxonomists for standard genome sequencing and annotation.</title>
        <authorList>
            <consortium name="The Broad Institute Genomics Platform"/>
            <consortium name="The Broad Institute Genome Sequencing Center for Infectious Disease"/>
            <person name="Wu L."/>
            <person name="Ma J."/>
        </authorList>
    </citation>
    <scope>NUCLEOTIDE SEQUENCE [LARGE SCALE GENOMIC DNA]</scope>
    <source>
        <strain evidence="4">CGMCC 1.13681</strain>
    </source>
</reference>